<evidence type="ECO:0000313" key="1">
    <source>
        <dbReference type="EMBL" id="SMX33931.1"/>
    </source>
</evidence>
<dbReference type="AlphaFoldDB" id="A0A238JTE6"/>
<reference evidence="1 2" key="1">
    <citation type="submission" date="2017-05" db="EMBL/GenBank/DDBJ databases">
        <authorList>
            <person name="Song R."/>
            <person name="Chenine A.L."/>
            <person name="Ruprecht R.M."/>
        </authorList>
    </citation>
    <scope>NUCLEOTIDE SEQUENCE [LARGE SCALE GENOMIC DNA]</scope>
    <source>
        <strain evidence="1 2">CECT 8898</strain>
    </source>
</reference>
<name>A0A238JTE6_9RHOB</name>
<proteinExistence type="predicted"/>
<protein>
    <submittedName>
        <fullName evidence="1">Uncharacterized protein</fullName>
    </submittedName>
</protein>
<keyword evidence="2" id="KW-1185">Reference proteome</keyword>
<dbReference type="EMBL" id="FXYF01000001">
    <property type="protein sequence ID" value="SMX33931.1"/>
    <property type="molecule type" value="Genomic_DNA"/>
</dbReference>
<dbReference type="Proteomes" id="UP000207598">
    <property type="component" value="Unassembled WGS sequence"/>
</dbReference>
<evidence type="ECO:0000313" key="2">
    <source>
        <dbReference type="Proteomes" id="UP000207598"/>
    </source>
</evidence>
<organism evidence="1 2">
    <name type="scientific">Maliponia aquimaris</name>
    <dbReference type="NCBI Taxonomy" id="1673631"/>
    <lineage>
        <taxon>Bacteria</taxon>
        <taxon>Pseudomonadati</taxon>
        <taxon>Pseudomonadota</taxon>
        <taxon>Alphaproteobacteria</taxon>
        <taxon>Rhodobacterales</taxon>
        <taxon>Paracoccaceae</taxon>
        <taxon>Maliponia</taxon>
    </lineage>
</organism>
<sequence>MTWAMTTVQDLALIFVFLMRVDIARAAPMLLIDLRDLAGPRDRIIAGGKLIVPGDVGR</sequence>
<gene>
    <name evidence="1" type="ORF">MAA8898_00563</name>
</gene>
<accession>A0A238JTE6</accession>